<dbReference type="EMBL" id="GADI01007708">
    <property type="protein sequence ID" value="JAA66100.1"/>
    <property type="molecule type" value="mRNA"/>
</dbReference>
<sequence length="109" mass="12364">MSIEPVVHLQRVTCRLQFGSGIIKPLNTSHGMLGGEVQIDETDEDLKALAEVILQKEEKKEEESDLEVEVAEQEEEEGGEEEEGEEEDEETEEETEEPTSKRVKFSDDE</sequence>
<proteinExistence type="evidence at transcript level"/>
<feature type="compositionally biased region" description="Basic and acidic residues" evidence="1">
    <location>
        <begin position="98"/>
        <end position="109"/>
    </location>
</feature>
<evidence type="ECO:0000313" key="2">
    <source>
        <dbReference type="EMBL" id="JAA66100.1"/>
    </source>
</evidence>
<dbReference type="AlphaFoldDB" id="A0A0K8R4M6"/>
<feature type="compositionally biased region" description="Acidic residues" evidence="1">
    <location>
        <begin position="63"/>
        <end position="97"/>
    </location>
</feature>
<name>A0A0K8R4M6_IXORI</name>
<accession>A0A0K8R4M6</accession>
<organism evidence="2">
    <name type="scientific">Ixodes ricinus</name>
    <name type="common">Common tick</name>
    <name type="synonym">Acarus ricinus</name>
    <dbReference type="NCBI Taxonomy" id="34613"/>
    <lineage>
        <taxon>Eukaryota</taxon>
        <taxon>Metazoa</taxon>
        <taxon>Ecdysozoa</taxon>
        <taxon>Arthropoda</taxon>
        <taxon>Chelicerata</taxon>
        <taxon>Arachnida</taxon>
        <taxon>Acari</taxon>
        <taxon>Parasitiformes</taxon>
        <taxon>Ixodida</taxon>
        <taxon>Ixodoidea</taxon>
        <taxon>Ixodidae</taxon>
        <taxon>Ixodinae</taxon>
        <taxon>Ixodes</taxon>
    </lineage>
</organism>
<reference evidence="2" key="1">
    <citation type="submission" date="2012-12" db="EMBL/GenBank/DDBJ databases">
        <title>Identification and characterization of a phenylalanine ammonia-lyase gene family in Isatis indigotica Fort.</title>
        <authorList>
            <person name="Liu Q."/>
            <person name="Chen J."/>
            <person name="Zhou X."/>
            <person name="Di P."/>
            <person name="Xiao Y."/>
            <person name="Xuan H."/>
            <person name="Zhang L."/>
            <person name="Chen W."/>
        </authorList>
    </citation>
    <scope>NUCLEOTIDE SEQUENCE</scope>
    <source>
        <tissue evidence="2">Salivary gland</tissue>
    </source>
</reference>
<evidence type="ECO:0000256" key="1">
    <source>
        <dbReference type="SAM" id="MobiDB-lite"/>
    </source>
</evidence>
<feature type="region of interest" description="Disordered" evidence="1">
    <location>
        <begin position="56"/>
        <end position="109"/>
    </location>
</feature>
<protein>
    <submittedName>
        <fullName evidence="2">Putative upheld</fullName>
    </submittedName>
</protein>